<dbReference type="Pfam" id="PF01841">
    <property type="entry name" value="Transglut_core"/>
    <property type="match status" value="1"/>
</dbReference>
<organism evidence="3 4">
    <name type="scientific">Flavobacterium frigidimaris</name>
    <dbReference type="NCBI Taxonomy" id="262320"/>
    <lineage>
        <taxon>Bacteria</taxon>
        <taxon>Pseudomonadati</taxon>
        <taxon>Bacteroidota</taxon>
        <taxon>Flavobacteriia</taxon>
        <taxon>Flavobacteriales</taxon>
        <taxon>Flavobacteriaceae</taxon>
        <taxon>Flavobacterium</taxon>
    </lineage>
</organism>
<accession>A0ABX4BRY3</accession>
<dbReference type="Proteomes" id="UP000198382">
    <property type="component" value="Unassembled WGS sequence"/>
</dbReference>
<feature type="domain" description="DUF3857" evidence="2">
    <location>
        <begin position="71"/>
        <end position="202"/>
    </location>
</feature>
<gene>
    <name evidence="3" type="ORF">B0A65_08730</name>
</gene>
<dbReference type="Gene3D" id="2.60.120.1130">
    <property type="match status" value="1"/>
</dbReference>
<name>A0ABX4BRY3_FLAFR</name>
<dbReference type="Gene3D" id="2.60.40.3140">
    <property type="match status" value="1"/>
</dbReference>
<dbReference type="Pfam" id="PF12969">
    <property type="entry name" value="DUF3857"/>
    <property type="match status" value="1"/>
</dbReference>
<dbReference type="EMBL" id="MUGV01000015">
    <property type="protein sequence ID" value="OXA80013.1"/>
    <property type="molecule type" value="Genomic_DNA"/>
</dbReference>
<dbReference type="SUPFAM" id="SSF54001">
    <property type="entry name" value="Cysteine proteinases"/>
    <property type="match status" value="1"/>
</dbReference>
<evidence type="ECO:0000259" key="2">
    <source>
        <dbReference type="Pfam" id="PF12969"/>
    </source>
</evidence>
<evidence type="ECO:0000313" key="3">
    <source>
        <dbReference type="EMBL" id="OXA80013.1"/>
    </source>
</evidence>
<dbReference type="InterPro" id="IPR024618">
    <property type="entry name" value="DUF3857"/>
</dbReference>
<evidence type="ECO:0008006" key="5">
    <source>
        <dbReference type="Google" id="ProtNLM"/>
    </source>
</evidence>
<evidence type="ECO:0000313" key="4">
    <source>
        <dbReference type="Proteomes" id="UP000198382"/>
    </source>
</evidence>
<dbReference type="InterPro" id="IPR038765">
    <property type="entry name" value="Papain-like_cys_pep_sf"/>
</dbReference>
<proteinExistence type="predicted"/>
<keyword evidence="4" id="KW-1185">Reference proteome</keyword>
<dbReference type="Gene3D" id="3.10.620.30">
    <property type="match status" value="1"/>
</dbReference>
<reference evidence="3 4" key="1">
    <citation type="submission" date="2016-11" db="EMBL/GenBank/DDBJ databases">
        <title>Whole genomes of Flavobacteriaceae.</title>
        <authorList>
            <person name="Stine C."/>
            <person name="Li C."/>
            <person name="Tadesse D."/>
        </authorList>
    </citation>
    <scope>NUCLEOTIDE SEQUENCE [LARGE SCALE GENOMIC DNA]</scope>
    <source>
        <strain evidence="3 4">DSM 15937</strain>
    </source>
</reference>
<comment type="caution">
    <text evidence="3">The sequence shown here is derived from an EMBL/GenBank/DDBJ whole genome shotgun (WGS) entry which is preliminary data.</text>
</comment>
<evidence type="ECO:0000259" key="1">
    <source>
        <dbReference type="Pfam" id="PF01841"/>
    </source>
</evidence>
<protein>
    <recommendedName>
        <fullName evidence="5">Transglutaminase-like superfamily protein</fullName>
    </recommendedName>
</protein>
<dbReference type="InterPro" id="IPR002931">
    <property type="entry name" value="Transglutaminase-like"/>
</dbReference>
<sequence length="627" mass="72876">MTIYRHSYLFILFFVIFSINAQSTKPDSYIVAKEDSYEIVVKNNVPSIILASKEVKWVGDKSENAVLGNRINYIDSFEKVYDIEAYSISPSNKKQKVGYIGTGDREIGDVFFHDMKFRYYNFLNLEEGSQTYSFYKKEYKKPQFLESYYFKDYLECKSSKIVLKVSKDVEIGYTEQGKFDEKIDFSTQKEGDFTVYTWQLLNAAKEEKENGSPSPSYYSPHLIFYIKNYKTATGTQNVVGSVDNLYHFYAETIKNINKEDQTQVKEKTAELINGLTDNTAKAKAIFDYVQSKINYVAFEDGMGGFVPREAASVLQKKYGDCKDMANLLNEMLHYAGIESNIAWIGTRQNNYTYENVPSPIVDNHMITVATIDNKDIFLDATGHFTSFPNVTPFIQGKEALVKTNDEKYRIIKVPVIAADKNKTTGKLKLKFDQNTIVGEADFKLNGFVKTQFISTYKSTDDKDEMLKEYLARFIQNIKTSDIDIKNDDLSQNALQILYHFELEKWIKKTDNQLLFKPILFFPYSDARINVEKRKNPLENDFKKSYEFEYEFIIPAGYSLEFLPENFTFKNDFFQATINYKKVNNTIMIDQKMEMNVLLLEKENFETWNTAIKNITKQYNQNIILVKK</sequence>
<feature type="domain" description="Transglutaminase-like" evidence="1">
    <location>
        <begin position="268"/>
        <end position="344"/>
    </location>
</feature>